<evidence type="ECO:0000313" key="8">
    <source>
        <dbReference type="Proteomes" id="UP000693738"/>
    </source>
</evidence>
<dbReference type="GO" id="GO:0046872">
    <property type="term" value="F:metal ion binding"/>
    <property type="evidence" value="ECO:0007669"/>
    <property type="project" value="UniProtKB-KW"/>
</dbReference>
<gene>
    <name evidence="7" type="ORF">FEQUK3_LOCUS5752</name>
</gene>
<reference evidence="7" key="1">
    <citation type="submission" date="2021-05" db="EMBL/GenBank/DDBJ databases">
        <authorList>
            <person name="Khan N."/>
        </authorList>
    </citation>
    <scope>NUCLEOTIDE SEQUENCE</scope>
</reference>
<dbReference type="AlphaFoldDB" id="A0A8J2ND81"/>
<evidence type="ECO:0008006" key="9">
    <source>
        <dbReference type="Google" id="ProtNLM"/>
    </source>
</evidence>
<evidence type="ECO:0000313" key="7">
    <source>
        <dbReference type="EMBL" id="CAG7560063.1"/>
    </source>
</evidence>
<keyword evidence="4" id="KW-0804">Transcription</keyword>
<evidence type="ECO:0000256" key="6">
    <source>
        <dbReference type="SAM" id="MobiDB-lite"/>
    </source>
</evidence>
<evidence type="ECO:0000256" key="4">
    <source>
        <dbReference type="ARBA" id="ARBA00023163"/>
    </source>
</evidence>
<evidence type="ECO:0000256" key="5">
    <source>
        <dbReference type="ARBA" id="ARBA00023242"/>
    </source>
</evidence>
<protein>
    <recommendedName>
        <fullName evidence="9">Transcription factor</fullName>
    </recommendedName>
</protein>
<keyword evidence="3" id="KW-0805">Transcription regulation</keyword>
<evidence type="ECO:0000256" key="3">
    <source>
        <dbReference type="ARBA" id="ARBA00023015"/>
    </source>
</evidence>
<feature type="compositionally biased region" description="Low complexity" evidence="6">
    <location>
        <begin position="155"/>
        <end position="170"/>
    </location>
</feature>
<proteinExistence type="predicted"/>
<dbReference type="PANTHER" id="PTHR47660">
    <property type="entry name" value="TRANSCRIPTION FACTOR WITH C2H2 AND ZN(2)-CYS(6) DNA BINDING DOMAIN (EUROFUNG)-RELATED-RELATED"/>
    <property type="match status" value="1"/>
</dbReference>
<dbReference type="PANTHER" id="PTHR47660:SF3">
    <property type="entry name" value="FINGER DOMAIN PROTEIN, PUTATIVE (AFU_ORTHOLOGUE AFUA_4G03310)-RELATED"/>
    <property type="match status" value="1"/>
</dbReference>
<name>A0A8J2ND81_FUSEQ</name>
<feature type="region of interest" description="Disordered" evidence="6">
    <location>
        <begin position="140"/>
        <end position="170"/>
    </location>
</feature>
<dbReference type="Proteomes" id="UP000693738">
    <property type="component" value="Unassembled WGS sequence"/>
</dbReference>
<dbReference type="EMBL" id="CAJSTJ010000131">
    <property type="protein sequence ID" value="CAG7560063.1"/>
    <property type="molecule type" value="Genomic_DNA"/>
</dbReference>
<comment type="caution">
    <text evidence="7">The sequence shown here is derived from an EMBL/GenBank/DDBJ whole genome shotgun (WGS) entry which is preliminary data.</text>
</comment>
<keyword evidence="2" id="KW-0862">Zinc</keyword>
<feature type="compositionally biased region" description="Polar residues" evidence="6">
    <location>
        <begin position="140"/>
        <end position="154"/>
    </location>
</feature>
<evidence type="ECO:0000256" key="2">
    <source>
        <dbReference type="ARBA" id="ARBA00022833"/>
    </source>
</evidence>
<keyword evidence="5" id="KW-0539">Nucleus</keyword>
<organism evidence="7 8">
    <name type="scientific">Fusarium equiseti</name>
    <name type="common">Fusarium scirpi</name>
    <dbReference type="NCBI Taxonomy" id="61235"/>
    <lineage>
        <taxon>Eukaryota</taxon>
        <taxon>Fungi</taxon>
        <taxon>Dikarya</taxon>
        <taxon>Ascomycota</taxon>
        <taxon>Pezizomycotina</taxon>
        <taxon>Sordariomycetes</taxon>
        <taxon>Hypocreomycetidae</taxon>
        <taxon>Hypocreales</taxon>
        <taxon>Nectriaceae</taxon>
        <taxon>Fusarium</taxon>
        <taxon>Fusarium incarnatum-equiseti species complex</taxon>
    </lineage>
</organism>
<evidence type="ECO:0000256" key="1">
    <source>
        <dbReference type="ARBA" id="ARBA00022723"/>
    </source>
</evidence>
<accession>A0A8J2ND81</accession>
<sequence length="463" mass="52467">MQRKRDLDDHLNDASVPQDTADKMTLAALKRQAAAAQRRVASHVKLTALTKEFNVAMELVKSANAKAELAKEKCESLMNGIEDYATGLAYWREMVHELGRKLSQAEAKSVEMEAVKAEINENTAETLMPTDLEELQMQNSTDHQINEHPQSMAETATASASAPGPAPGANSNPDLICPINPDDIQNRWLNAYVPLVGQEAKNYPTGVSNLIFQTLKGYALKAIEGDPPPFIHPTHLSLQPLSTCFTLLKLCRFPFERNETVAEILKREMTRLHDEHTTYSDMELFSAFQACLIYSMILFFELVPRSMPFLRQAMINLQEIACATSRQGLAFISEQTPGGFPEREIWHVIEAKRRTLYTMYFLDNLLSAADGLPTYIGHELRGLHAPSSKKLWEANHTEWEKEYEDHRLEWGSSRFLLDELWPVDPGTGEHFTKRRQKRIGIWVKDVDEFGMMLYAVTSCTYES</sequence>
<keyword evidence="1" id="KW-0479">Metal-binding</keyword>